<dbReference type="AlphaFoldDB" id="A0A0K1QFY0"/>
<protein>
    <submittedName>
        <fullName evidence="1">Uncharacterized protein</fullName>
    </submittedName>
</protein>
<evidence type="ECO:0000313" key="1">
    <source>
        <dbReference type="EMBL" id="AKV04567.1"/>
    </source>
</evidence>
<proteinExistence type="predicted"/>
<dbReference type="EMBL" id="CP012333">
    <property type="protein sequence ID" value="AKV04567.1"/>
    <property type="molecule type" value="Genomic_DNA"/>
</dbReference>
<dbReference type="STRING" id="1391654.AKJ09_11230"/>
<sequence>MKDVLSRVVTAQSLITTVKNVVTIGVVQGTAAASPVWPSLPVDTVQPDGRGLFYIPLAYVRVPNGFTSGSAVATNDIATVAPCLSLSRVLGGNTASWVNAGTATTAQQGAWGSSGTPPQLYASSAATGIETRLIAINLITGSESHTNGGIVDASQDWRGRLTRYTATAGTNASQFAWANPGVNITPIYTKAGVTGFGHTFITGTVGAAAYVDYNSFTQMTNGTSVRIFADNTTGALKVDWSGGAPNCLLIFAIDFFAPMR</sequence>
<dbReference type="Proteomes" id="UP000064967">
    <property type="component" value="Chromosome"/>
</dbReference>
<name>A0A0K1QFY0_9BACT</name>
<organism evidence="1 2">
    <name type="scientific">Labilithrix luteola</name>
    <dbReference type="NCBI Taxonomy" id="1391654"/>
    <lineage>
        <taxon>Bacteria</taxon>
        <taxon>Pseudomonadati</taxon>
        <taxon>Myxococcota</taxon>
        <taxon>Polyangia</taxon>
        <taxon>Polyangiales</taxon>
        <taxon>Labilitrichaceae</taxon>
        <taxon>Labilithrix</taxon>
    </lineage>
</organism>
<accession>A0A0K1QFY0</accession>
<dbReference type="KEGG" id="llu:AKJ09_11230"/>
<keyword evidence="2" id="KW-1185">Reference proteome</keyword>
<evidence type="ECO:0000313" key="2">
    <source>
        <dbReference type="Proteomes" id="UP000064967"/>
    </source>
</evidence>
<reference evidence="1 2" key="1">
    <citation type="submission" date="2015-08" db="EMBL/GenBank/DDBJ databases">
        <authorList>
            <person name="Babu N.S."/>
            <person name="Beckwith C.J."/>
            <person name="Beseler K.G."/>
            <person name="Brison A."/>
            <person name="Carone J.V."/>
            <person name="Caskin T.P."/>
            <person name="Diamond M."/>
            <person name="Durham M.E."/>
            <person name="Foxe J.M."/>
            <person name="Go M."/>
            <person name="Henderson B.A."/>
            <person name="Jones I.B."/>
            <person name="McGettigan J.A."/>
            <person name="Micheletti S.J."/>
            <person name="Nasrallah M.E."/>
            <person name="Ortiz D."/>
            <person name="Piller C.R."/>
            <person name="Privatt S.R."/>
            <person name="Schneider S.L."/>
            <person name="Sharp S."/>
            <person name="Smith T.C."/>
            <person name="Stanton J.D."/>
            <person name="Ullery H.E."/>
            <person name="Wilson R.J."/>
            <person name="Serrano M.G."/>
            <person name="Buck G."/>
            <person name="Lee V."/>
            <person name="Wang Y."/>
            <person name="Carvalho R."/>
            <person name="Voegtly L."/>
            <person name="Shi R."/>
            <person name="Duckworth R."/>
            <person name="Johnson A."/>
            <person name="Loviza R."/>
            <person name="Walstead R."/>
            <person name="Shah Z."/>
            <person name="Kiflezghi M."/>
            <person name="Wade K."/>
            <person name="Ball S.L."/>
            <person name="Bradley K.W."/>
            <person name="Asai D.J."/>
            <person name="Bowman C.A."/>
            <person name="Russell D.A."/>
            <person name="Pope W.H."/>
            <person name="Jacobs-Sera D."/>
            <person name="Hendrix R.W."/>
            <person name="Hatfull G.F."/>
        </authorList>
    </citation>
    <scope>NUCLEOTIDE SEQUENCE [LARGE SCALE GENOMIC DNA]</scope>
    <source>
        <strain evidence="1 2">DSM 27648</strain>
    </source>
</reference>
<gene>
    <name evidence="1" type="ORF">AKJ09_11230</name>
</gene>